<protein>
    <recommendedName>
        <fullName evidence="1">Phage tail collar domain-containing protein</fullName>
    </recommendedName>
</protein>
<sequence>MQMKYAISFFSVVGLYCVITFSSYAQNNALKIQPNGNVGIGTETPTEKLEVEGNLKVNGRIMDKAGLVMPAGTILPYAGSVAPAGWLLCNGASYAKNGDQKDLYTIIGTMYGSDGDKFRVPDLRGSFVMGAVSGDANDSLGKRGSADVHTHSVIIPPKTFSTTSAGNHSHKFPAKWYFRSLKDAGWLDEKRNGIDTYDRIENQTTQEAGAHTHEVTVELPAGTTNNSSGKNRPQWIALNYIIKY</sequence>
<evidence type="ECO:0000313" key="2">
    <source>
        <dbReference type="EMBL" id="GGH59181.1"/>
    </source>
</evidence>
<evidence type="ECO:0000313" key="3">
    <source>
        <dbReference type="Proteomes" id="UP000627292"/>
    </source>
</evidence>
<reference evidence="2" key="1">
    <citation type="journal article" date="2014" name="Int. J. Syst. Evol. Microbiol.">
        <title>Complete genome sequence of Corynebacterium casei LMG S-19264T (=DSM 44701T), isolated from a smear-ripened cheese.</title>
        <authorList>
            <consortium name="US DOE Joint Genome Institute (JGI-PGF)"/>
            <person name="Walter F."/>
            <person name="Albersmeier A."/>
            <person name="Kalinowski J."/>
            <person name="Ruckert C."/>
        </authorList>
    </citation>
    <scope>NUCLEOTIDE SEQUENCE</scope>
    <source>
        <strain evidence="2">CGMCC 1.15290</strain>
    </source>
</reference>
<dbReference type="SUPFAM" id="SSF88874">
    <property type="entry name" value="Receptor-binding domain of short tail fibre protein gp12"/>
    <property type="match status" value="1"/>
</dbReference>
<dbReference type="Pfam" id="PF07484">
    <property type="entry name" value="Collar"/>
    <property type="match status" value="1"/>
</dbReference>
<name>A0A917IPW6_9BACT</name>
<feature type="domain" description="Phage tail collar" evidence="1">
    <location>
        <begin position="72"/>
        <end position="128"/>
    </location>
</feature>
<dbReference type="InterPro" id="IPR037053">
    <property type="entry name" value="Phage_tail_collar_dom_sf"/>
</dbReference>
<evidence type="ECO:0000259" key="1">
    <source>
        <dbReference type="Pfam" id="PF07484"/>
    </source>
</evidence>
<dbReference type="Proteomes" id="UP000627292">
    <property type="component" value="Unassembled WGS sequence"/>
</dbReference>
<reference evidence="2" key="2">
    <citation type="submission" date="2020-09" db="EMBL/GenBank/DDBJ databases">
        <authorList>
            <person name="Sun Q."/>
            <person name="Zhou Y."/>
        </authorList>
    </citation>
    <scope>NUCLEOTIDE SEQUENCE</scope>
    <source>
        <strain evidence="2">CGMCC 1.15290</strain>
    </source>
</reference>
<accession>A0A917IPW6</accession>
<dbReference type="Gene3D" id="3.90.1340.10">
    <property type="entry name" value="Phage tail collar domain"/>
    <property type="match status" value="1"/>
</dbReference>
<dbReference type="InterPro" id="IPR011083">
    <property type="entry name" value="Phage_tail_collar_dom"/>
</dbReference>
<keyword evidence="3" id="KW-1185">Reference proteome</keyword>
<dbReference type="EMBL" id="BMIB01000001">
    <property type="protein sequence ID" value="GGH59181.1"/>
    <property type="molecule type" value="Genomic_DNA"/>
</dbReference>
<organism evidence="2 3">
    <name type="scientific">Filimonas zeae</name>
    <dbReference type="NCBI Taxonomy" id="1737353"/>
    <lineage>
        <taxon>Bacteria</taxon>
        <taxon>Pseudomonadati</taxon>
        <taxon>Bacteroidota</taxon>
        <taxon>Chitinophagia</taxon>
        <taxon>Chitinophagales</taxon>
        <taxon>Chitinophagaceae</taxon>
        <taxon>Filimonas</taxon>
    </lineage>
</organism>
<dbReference type="AlphaFoldDB" id="A0A917IPW6"/>
<comment type="caution">
    <text evidence="2">The sequence shown here is derived from an EMBL/GenBank/DDBJ whole genome shotgun (WGS) entry which is preliminary data.</text>
</comment>
<proteinExistence type="predicted"/>
<gene>
    <name evidence="2" type="ORF">GCM10011379_05680</name>
</gene>